<dbReference type="GO" id="GO:0004849">
    <property type="term" value="F:uridine kinase activity"/>
    <property type="evidence" value="ECO:0007669"/>
    <property type="project" value="UniProtKB-EC"/>
</dbReference>
<dbReference type="Gene3D" id="3.40.50.300">
    <property type="entry name" value="P-loop containing nucleotide triphosphate hydrolases"/>
    <property type="match status" value="1"/>
</dbReference>
<proteinExistence type="predicted"/>
<organism evidence="1">
    <name type="scientific">mine drainage metagenome</name>
    <dbReference type="NCBI Taxonomy" id="410659"/>
    <lineage>
        <taxon>unclassified sequences</taxon>
        <taxon>metagenomes</taxon>
        <taxon>ecological metagenomes</taxon>
    </lineage>
</organism>
<comment type="caution">
    <text evidence="1">The sequence shown here is derived from an EMBL/GenBank/DDBJ whole genome shotgun (WGS) entry which is preliminary data.</text>
</comment>
<keyword evidence="1" id="KW-0808">Transferase</keyword>
<protein>
    <submittedName>
        <fullName evidence="1">Uridine kinase</fullName>
        <ecNumber evidence="1">2.7.1.48</ecNumber>
    </submittedName>
</protein>
<dbReference type="EMBL" id="MLJW01000786">
    <property type="protein sequence ID" value="OIQ82605.1"/>
    <property type="molecule type" value="Genomic_DNA"/>
</dbReference>
<reference evidence="1" key="1">
    <citation type="submission" date="2016-10" db="EMBL/GenBank/DDBJ databases">
        <title>Sequence of Gallionella enrichment culture.</title>
        <authorList>
            <person name="Poehlein A."/>
            <person name="Muehling M."/>
            <person name="Daniel R."/>
        </authorList>
    </citation>
    <scope>NUCLEOTIDE SEQUENCE</scope>
</reference>
<gene>
    <name evidence="1" type="primary">udk_1</name>
    <name evidence="1" type="ORF">GALL_356040</name>
</gene>
<dbReference type="InterPro" id="IPR027417">
    <property type="entry name" value="P-loop_NTPase"/>
</dbReference>
<dbReference type="Pfam" id="PF13238">
    <property type="entry name" value="AAA_18"/>
    <property type="match status" value="1"/>
</dbReference>
<dbReference type="EC" id="2.7.1.48" evidence="1"/>
<dbReference type="AlphaFoldDB" id="A0A1J5R375"/>
<dbReference type="SUPFAM" id="SSF52540">
    <property type="entry name" value="P-loop containing nucleoside triphosphate hydrolases"/>
    <property type="match status" value="1"/>
</dbReference>
<name>A0A1J5R375_9ZZZZ</name>
<accession>A0A1J5R375</accession>
<dbReference type="PANTHER" id="PTHR10285">
    <property type="entry name" value="URIDINE KINASE"/>
    <property type="match status" value="1"/>
</dbReference>
<sequence length="196" mass="22450">MTARLSTVISEGSGLKQGVYLVGIDGPGGAGKSSLARLLARDLEASLVEGDDFYRDLDEVERWNLTPEEGASRYFDWERLRKEVLIPGAKGHVVTYNPFDWERRRGLSDFMITIEPAPVLIVEGVYTCRPELIDLFDFRILVDTETETRLARMHARGHGNERWIPKWEAAQNYYFESIFDWNRIDHVVSGDQGAWQ</sequence>
<keyword evidence="1" id="KW-0418">Kinase</keyword>
<evidence type="ECO:0000313" key="1">
    <source>
        <dbReference type="EMBL" id="OIQ82605.1"/>
    </source>
</evidence>